<evidence type="ECO:0000313" key="1">
    <source>
        <dbReference type="EMBL" id="MDP2564386.1"/>
    </source>
</evidence>
<dbReference type="Proteomes" id="UP001177212">
    <property type="component" value="Unassembled WGS sequence"/>
</dbReference>
<name>A0ABT9FCB1_9GAMM</name>
<proteinExistence type="predicted"/>
<sequence>MKTRTTDKFGIEIKLIDTGKGYFVRARANEIYISRILDACLSAWYEDIFEDNQVFDSIHVENVKYKASVDKEQTAKNNGKNVYVLTLIENEK</sequence>
<evidence type="ECO:0000313" key="2">
    <source>
        <dbReference type="Proteomes" id="UP001177212"/>
    </source>
</evidence>
<reference evidence="1" key="1">
    <citation type="submission" date="2023-07" db="EMBL/GenBank/DDBJ databases">
        <title>Genome content predicts the carbon catabolic preferences of heterotrophic bacteria.</title>
        <authorList>
            <person name="Gralka M."/>
        </authorList>
    </citation>
    <scope>NUCLEOTIDE SEQUENCE</scope>
    <source>
        <strain evidence="1">4G09</strain>
    </source>
</reference>
<keyword evidence="2" id="KW-1185">Reference proteome</keyword>
<gene>
    <name evidence="1" type="ORF">Q8W34_07050</name>
</gene>
<dbReference type="RefSeq" id="WP_305471663.1">
    <property type="nucleotide sequence ID" value="NZ_JAUYVT010000004.1"/>
</dbReference>
<organism evidence="1 2">
    <name type="scientific">Pseudoalteromonas marina</name>
    <dbReference type="NCBI Taxonomy" id="267375"/>
    <lineage>
        <taxon>Bacteria</taxon>
        <taxon>Pseudomonadati</taxon>
        <taxon>Pseudomonadota</taxon>
        <taxon>Gammaproteobacteria</taxon>
        <taxon>Alteromonadales</taxon>
        <taxon>Pseudoalteromonadaceae</taxon>
        <taxon>Pseudoalteromonas</taxon>
    </lineage>
</organism>
<comment type="caution">
    <text evidence="1">The sequence shown here is derived from an EMBL/GenBank/DDBJ whole genome shotgun (WGS) entry which is preliminary data.</text>
</comment>
<dbReference type="EMBL" id="JAUYVT010000004">
    <property type="protein sequence ID" value="MDP2564386.1"/>
    <property type="molecule type" value="Genomic_DNA"/>
</dbReference>
<protein>
    <submittedName>
        <fullName evidence="1">Uncharacterized protein</fullName>
    </submittedName>
</protein>
<accession>A0ABT9FCB1</accession>